<comment type="similarity">
    <text evidence="1">Belongs to the short-chain dehydrogenases/reductases (SDR) family.</text>
</comment>
<dbReference type="STRING" id="455432.AWN90_38405"/>
<dbReference type="EMBL" id="LWGR01000011">
    <property type="protein sequence ID" value="KZM71859.1"/>
    <property type="molecule type" value="Genomic_DNA"/>
</dbReference>
<dbReference type="InterPro" id="IPR002347">
    <property type="entry name" value="SDR_fam"/>
</dbReference>
<protein>
    <submittedName>
        <fullName evidence="5">Short-chain dehydrogenase</fullName>
    </submittedName>
</protein>
<evidence type="ECO:0000313" key="6">
    <source>
        <dbReference type="Proteomes" id="UP000076512"/>
    </source>
</evidence>
<dbReference type="PANTHER" id="PTHR24321:SF8">
    <property type="entry name" value="ESTRADIOL 17-BETA-DEHYDROGENASE 8-RELATED"/>
    <property type="match status" value="1"/>
</dbReference>
<dbReference type="Gene3D" id="3.40.50.720">
    <property type="entry name" value="NAD(P)-binding Rossmann-like Domain"/>
    <property type="match status" value="1"/>
</dbReference>
<gene>
    <name evidence="5" type="ORF">AWN90_38405</name>
</gene>
<dbReference type="CDD" id="cd05233">
    <property type="entry name" value="SDR_c"/>
    <property type="match status" value="1"/>
</dbReference>
<keyword evidence="2" id="KW-0560">Oxidoreductase</keyword>
<proteinExistence type="inferred from homology"/>
<dbReference type="InterPro" id="IPR057326">
    <property type="entry name" value="KR_dom"/>
</dbReference>
<feature type="domain" description="Ketoreductase" evidence="4">
    <location>
        <begin position="8"/>
        <end position="188"/>
    </location>
</feature>
<keyword evidence="3" id="KW-0520">NAD</keyword>
<keyword evidence="6" id="KW-1185">Reference proteome</keyword>
<dbReference type="PROSITE" id="PS00061">
    <property type="entry name" value="ADH_SHORT"/>
    <property type="match status" value="1"/>
</dbReference>
<evidence type="ECO:0000256" key="3">
    <source>
        <dbReference type="ARBA" id="ARBA00023027"/>
    </source>
</evidence>
<dbReference type="PRINTS" id="PR00081">
    <property type="entry name" value="GDHRDH"/>
</dbReference>
<name>A0A164KYT5_9NOCA</name>
<evidence type="ECO:0000313" key="5">
    <source>
        <dbReference type="EMBL" id="KZM71859.1"/>
    </source>
</evidence>
<dbReference type="Proteomes" id="UP000076512">
    <property type="component" value="Unassembled WGS sequence"/>
</dbReference>
<comment type="caution">
    <text evidence="5">The sequence shown here is derived from an EMBL/GenBank/DDBJ whole genome shotgun (WGS) entry which is preliminary data.</text>
</comment>
<dbReference type="AlphaFoldDB" id="A0A164KYT5"/>
<dbReference type="PANTHER" id="PTHR24321">
    <property type="entry name" value="DEHYDROGENASES, SHORT CHAIN"/>
    <property type="match status" value="1"/>
</dbReference>
<evidence type="ECO:0000259" key="4">
    <source>
        <dbReference type="SMART" id="SM00822"/>
    </source>
</evidence>
<dbReference type="GO" id="GO:0016491">
    <property type="term" value="F:oxidoreductase activity"/>
    <property type="evidence" value="ECO:0007669"/>
    <property type="project" value="UniProtKB-KW"/>
</dbReference>
<dbReference type="FunFam" id="3.40.50.720:FF:000084">
    <property type="entry name" value="Short-chain dehydrogenase reductase"/>
    <property type="match status" value="1"/>
</dbReference>
<evidence type="ECO:0000256" key="1">
    <source>
        <dbReference type="ARBA" id="ARBA00006484"/>
    </source>
</evidence>
<organism evidence="5 6">
    <name type="scientific">Nocardia terpenica</name>
    <dbReference type="NCBI Taxonomy" id="455432"/>
    <lineage>
        <taxon>Bacteria</taxon>
        <taxon>Bacillati</taxon>
        <taxon>Actinomycetota</taxon>
        <taxon>Actinomycetes</taxon>
        <taxon>Mycobacteriales</taxon>
        <taxon>Nocardiaceae</taxon>
        <taxon>Nocardia</taxon>
    </lineage>
</organism>
<dbReference type="SUPFAM" id="SSF51735">
    <property type="entry name" value="NAD(P)-binding Rossmann-fold domains"/>
    <property type="match status" value="1"/>
</dbReference>
<reference evidence="5 6" key="1">
    <citation type="submission" date="2016-04" db="EMBL/GenBank/DDBJ databases">
        <authorList>
            <person name="Evans L.H."/>
            <person name="Alamgir A."/>
            <person name="Owens N."/>
            <person name="Weber N.D."/>
            <person name="Virtaneva K."/>
            <person name="Barbian K."/>
            <person name="Babar A."/>
            <person name="Rosenke K."/>
        </authorList>
    </citation>
    <scope>NUCLEOTIDE SEQUENCE [LARGE SCALE GENOMIC DNA]</scope>
    <source>
        <strain evidence="5 6">IFM 0406</strain>
    </source>
</reference>
<sequence>MQRRFDGRRVLVTGAGSGIGRGVALRLLAEGAALVAADVAEEGLTQTVQAADDGDRERLQTVRVDVADQKSVRAGCATAIEFLGGLDVLVNAAGIMRTAHTHEMPLQAWNQVIGVNLTGTFLMIQAALPTLLQAEHPVIVNFSSTSAFGAHPYMAAYSASKGGVNAMTHAIALEYAKKGLRAVNIVPGGINSGITSGLAVPEDTDWSLFARLTGWLNGGALGNPDDVAAAVAMVASEEGRYITGSEIRVDGGALM</sequence>
<dbReference type="InterPro" id="IPR020904">
    <property type="entry name" value="Sc_DH/Rdtase_CS"/>
</dbReference>
<dbReference type="InterPro" id="IPR036291">
    <property type="entry name" value="NAD(P)-bd_dom_sf"/>
</dbReference>
<dbReference type="SMART" id="SM00822">
    <property type="entry name" value="PKS_KR"/>
    <property type="match status" value="1"/>
</dbReference>
<dbReference type="OrthoDB" id="7064009at2"/>
<dbReference type="PRINTS" id="PR00080">
    <property type="entry name" value="SDRFAMILY"/>
</dbReference>
<accession>A0A164KYT5</accession>
<dbReference type="Pfam" id="PF13561">
    <property type="entry name" value="adh_short_C2"/>
    <property type="match status" value="1"/>
</dbReference>
<evidence type="ECO:0000256" key="2">
    <source>
        <dbReference type="ARBA" id="ARBA00023002"/>
    </source>
</evidence>
<dbReference type="RefSeq" id="WP_067593466.1">
    <property type="nucleotide sequence ID" value="NZ_JABMCZ010000003.1"/>
</dbReference>